<feature type="compositionally biased region" description="Gly residues" evidence="4">
    <location>
        <begin position="111"/>
        <end position="126"/>
    </location>
</feature>
<gene>
    <name evidence="6" type="ORF">KFL_003030110</name>
</gene>
<evidence type="ECO:0000256" key="2">
    <source>
        <dbReference type="PROSITE-ProRule" id="PRU00285"/>
    </source>
</evidence>
<name>A0A1Y1IEY1_KLENI</name>
<dbReference type="InterPro" id="IPR002068">
    <property type="entry name" value="A-crystallin/Hsp20_dom"/>
</dbReference>
<accession>A0A1Y1IEY1</accession>
<feature type="domain" description="SHSP" evidence="5">
    <location>
        <begin position="171"/>
        <end position="283"/>
    </location>
</feature>
<dbReference type="CDD" id="cd06464">
    <property type="entry name" value="ACD_sHsps-like"/>
    <property type="match status" value="1"/>
</dbReference>
<dbReference type="GO" id="GO:0009408">
    <property type="term" value="P:response to heat"/>
    <property type="evidence" value="ECO:0007669"/>
    <property type="project" value="InterPro"/>
</dbReference>
<keyword evidence="7" id="KW-1185">Reference proteome</keyword>
<evidence type="ECO:0000259" key="5">
    <source>
        <dbReference type="PROSITE" id="PS01031"/>
    </source>
</evidence>
<organism evidence="6 7">
    <name type="scientific">Klebsormidium nitens</name>
    <name type="common">Green alga</name>
    <name type="synonym">Ulothrix nitens</name>
    <dbReference type="NCBI Taxonomy" id="105231"/>
    <lineage>
        <taxon>Eukaryota</taxon>
        <taxon>Viridiplantae</taxon>
        <taxon>Streptophyta</taxon>
        <taxon>Klebsormidiophyceae</taxon>
        <taxon>Klebsormidiales</taxon>
        <taxon>Klebsormidiaceae</taxon>
        <taxon>Klebsormidium</taxon>
    </lineage>
</organism>
<dbReference type="PROSITE" id="PS01031">
    <property type="entry name" value="SHSP"/>
    <property type="match status" value="1"/>
</dbReference>
<sequence>MASSALAGLLRGTAPLVRALSPTRARPLPGVSISQAAFGRTESPGNASRLVRRFATAAAADQGRGSRRAGDASGASAVGDAGDAGGLSDVAVSGDRGTGSDVARRDRDRGQGYGLTRGGGGRGGRGGALSPFSFDLGPLFSARGDRDLLNMMDDFFLTPSRFFDQALRDIFQSLPVQPPRLDINESDKEYTIKMQLPGLQKDEVNITVDPDDPNQPTLRITAHHEAKEGEDQRFWEDVDTRLRLPDGTNPEDVRAEFKDGTLTIHVPKEEAPENPEPKRIPVHG</sequence>
<dbReference type="AlphaFoldDB" id="A0A1Y1IEY1"/>
<dbReference type="SUPFAM" id="SSF49764">
    <property type="entry name" value="HSP20-like chaperones"/>
    <property type="match status" value="1"/>
</dbReference>
<proteinExistence type="inferred from homology"/>
<evidence type="ECO:0000313" key="6">
    <source>
        <dbReference type="EMBL" id="GAQ86668.1"/>
    </source>
</evidence>
<dbReference type="STRING" id="105231.A0A1Y1IEY1"/>
<protein>
    <recommendedName>
        <fullName evidence="5">SHSP domain-containing protein</fullName>
    </recommendedName>
</protein>
<evidence type="ECO:0000256" key="4">
    <source>
        <dbReference type="SAM" id="MobiDB-lite"/>
    </source>
</evidence>
<feature type="compositionally biased region" description="Low complexity" evidence="4">
    <location>
        <begin position="71"/>
        <end position="92"/>
    </location>
</feature>
<dbReference type="OMA" id="TMRQMMD"/>
<dbReference type="Pfam" id="PF00011">
    <property type="entry name" value="HSP20"/>
    <property type="match status" value="1"/>
</dbReference>
<feature type="region of interest" description="Disordered" evidence="4">
    <location>
        <begin position="58"/>
        <end position="126"/>
    </location>
</feature>
<dbReference type="Proteomes" id="UP000054558">
    <property type="component" value="Unassembled WGS sequence"/>
</dbReference>
<comment type="similarity">
    <text evidence="2 3">Belongs to the small heat shock protein (HSP20) family.</text>
</comment>
<evidence type="ECO:0000256" key="3">
    <source>
        <dbReference type="RuleBase" id="RU003616"/>
    </source>
</evidence>
<dbReference type="PANTHER" id="PTHR46733:SF4">
    <property type="entry name" value="HEAT SHOCK PROTEIN 21, CHLOROPLASTIC"/>
    <property type="match status" value="1"/>
</dbReference>
<reference evidence="6 7" key="1">
    <citation type="journal article" date="2014" name="Nat. Commun.">
        <title>Klebsormidium flaccidum genome reveals primary factors for plant terrestrial adaptation.</title>
        <authorList>
            <person name="Hori K."/>
            <person name="Maruyama F."/>
            <person name="Fujisawa T."/>
            <person name="Togashi T."/>
            <person name="Yamamoto N."/>
            <person name="Seo M."/>
            <person name="Sato S."/>
            <person name="Yamada T."/>
            <person name="Mori H."/>
            <person name="Tajima N."/>
            <person name="Moriyama T."/>
            <person name="Ikeuchi M."/>
            <person name="Watanabe M."/>
            <person name="Wada H."/>
            <person name="Kobayashi K."/>
            <person name="Saito M."/>
            <person name="Masuda T."/>
            <person name="Sasaki-Sekimoto Y."/>
            <person name="Mashiguchi K."/>
            <person name="Awai K."/>
            <person name="Shimojima M."/>
            <person name="Masuda S."/>
            <person name="Iwai M."/>
            <person name="Nobusawa T."/>
            <person name="Narise T."/>
            <person name="Kondo S."/>
            <person name="Saito H."/>
            <person name="Sato R."/>
            <person name="Murakawa M."/>
            <person name="Ihara Y."/>
            <person name="Oshima-Yamada Y."/>
            <person name="Ohtaka K."/>
            <person name="Satoh M."/>
            <person name="Sonobe K."/>
            <person name="Ishii M."/>
            <person name="Ohtani R."/>
            <person name="Kanamori-Sato M."/>
            <person name="Honoki R."/>
            <person name="Miyazaki D."/>
            <person name="Mochizuki H."/>
            <person name="Umetsu J."/>
            <person name="Higashi K."/>
            <person name="Shibata D."/>
            <person name="Kamiya Y."/>
            <person name="Sato N."/>
            <person name="Nakamura Y."/>
            <person name="Tabata S."/>
            <person name="Ida S."/>
            <person name="Kurokawa K."/>
            <person name="Ohta H."/>
        </authorList>
    </citation>
    <scope>NUCLEOTIDE SEQUENCE [LARGE SCALE GENOMIC DNA]</scope>
    <source>
        <strain evidence="6 7">NIES-2285</strain>
    </source>
</reference>
<dbReference type="EMBL" id="DF237252">
    <property type="protein sequence ID" value="GAQ86668.1"/>
    <property type="molecule type" value="Genomic_DNA"/>
</dbReference>
<dbReference type="OrthoDB" id="1431247at2759"/>
<dbReference type="InterPro" id="IPR044587">
    <property type="entry name" value="HSP21-like"/>
</dbReference>
<dbReference type="Gene3D" id="2.60.40.790">
    <property type="match status" value="1"/>
</dbReference>
<evidence type="ECO:0000313" key="7">
    <source>
        <dbReference type="Proteomes" id="UP000054558"/>
    </source>
</evidence>
<dbReference type="PANTHER" id="PTHR46733">
    <property type="entry name" value="26.5 KDA HEAT SHOCK PROTEIN, MITOCHONDRIAL"/>
    <property type="match status" value="1"/>
</dbReference>
<dbReference type="InterPro" id="IPR008978">
    <property type="entry name" value="HSP20-like_chaperone"/>
</dbReference>
<keyword evidence="1" id="KW-0346">Stress response</keyword>
<evidence type="ECO:0000256" key="1">
    <source>
        <dbReference type="ARBA" id="ARBA00023016"/>
    </source>
</evidence>